<feature type="region of interest" description="Disordered" evidence="1">
    <location>
        <begin position="48"/>
        <end position="114"/>
    </location>
</feature>
<dbReference type="AlphaFoldDB" id="A0A1R1XAL2"/>
<keyword evidence="2" id="KW-0732">Signal</keyword>
<comment type="caution">
    <text evidence="3">The sequence shown here is derived from an EMBL/GenBank/DDBJ whole genome shotgun (WGS) entry which is preliminary data.</text>
</comment>
<name>A0A1R1XAL2_9FUNG</name>
<evidence type="ECO:0000313" key="3">
    <source>
        <dbReference type="EMBL" id="OMJ11672.1"/>
    </source>
</evidence>
<keyword evidence="4" id="KW-1185">Reference proteome</keyword>
<feature type="chain" id="PRO_5013204019" evidence="2">
    <location>
        <begin position="25"/>
        <end position="221"/>
    </location>
</feature>
<feature type="compositionally biased region" description="Polar residues" evidence="1">
    <location>
        <begin position="67"/>
        <end position="83"/>
    </location>
</feature>
<reference evidence="3 4" key="1">
    <citation type="submission" date="2017-01" db="EMBL/GenBank/DDBJ databases">
        <authorList>
            <person name="Mah S.A."/>
            <person name="Swanson W.J."/>
            <person name="Moy G.W."/>
            <person name="Vacquier V.D."/>
        </authorList>
    </citation>
    <scope>NUCLEOTIDE SEQUENCE [LARGE SCALE GENOMIC DNA]</scope>
    <source>
        <strain evidence="3 4">GSMNP</strain>
    </source>
</reference>
<evidence type="ECO:0000256" key="2">
    <source>
        <dbReference type="SAM" id="SignalP"/>
    </source>
</evidence>
<evidence type="ECO:0000256" key="1">
    <source>
        <dbReference type="SAM" id="MobiDB-lite"/>
    </source>
</evidence>
<dbReference type="EMBL" id="LSSN01004351">
    <property type="protein sequence ID" value="OMJ11672.1"/>
    <property type="molecule type" value="Genomic_DNA"/>
</dbReference>
<gene>
    <name evidence="3" type="ORF">AYI70_g9567</name>
</gene>
<organism evidence="3 4">
    <name type="scientific">Smittium culicis</name>
    <dbReference type="NCBI Taxonomy" id="133412"/>
    <lineage>
        <taxon>Eukaryota</taxon>
        <taxon>Fungi</taxon>
        <taxon>Fungi incertae sedis</taxon>
        <taxon>Zoopagomycota</taxon>
        <taxon>Kickxellomycotina</taxon>
        <taxon>Harpellomycetes</taxon>
        <taxon>Harpellales</taxon>
        <taxon>Legeriomycetaceae</taxon>
        <taxon>Smittium</taxon>
    </lineage>
</organism>
<sequence>MLSIRYIIAVIALSVLALYGFAESQSLQIVKINGSVQGKASEQAIENFQGNQHEEEESCEEKENLQGKESTQGIETFQGNESAQDIEKFQEKETFQGNESEKEGKESISEKDSEEFLEGKELAQGIKNILGKESGEEEESIEGKCFCLPLKRNLSYYEADECNTSCKDGYKLIDIDDIYENAENTNKIIKSNIISIPISVKSIASKICDFRFMKLKLGFFT</sequence>
<dbReference type="Proteomes" id="UP000187283">
    <property type="component" value="Unassembled WGS sequence"/>
</dbReference>
<feature type="signal peptide" evidence="2">
    <location>
        <begin position="1"/>
        <end position="24"/>
    </location>
</feature>
<protein>
    <submittedName>
        <fullName evidence="3">Uncharacterized protein</fullName>
    </submittedName>
</protein>
<evidence type="ECO:0000313" key="4">
    <source>
        <dbReference type="Proteomes" id="UP000187283"/>
    </source>
</evidence>
<feature type="compositionally biased region" description="Basic and acidic residues" evidence="1">
    <location>
        <begin position="85"/>
        <end position="111"/>
    </location>
</feature>
<proteinExistence type="predicted"/>
<accession>A0A1R1XAL2</accession>